<dbReference type="EMBL" id="BSYO01000012">
    <property type="protein sequence ID" value="GMH12988.1"/>
    <property type="molecule type" value="Genomic_DNA"/>
</dbReference>
<protein>
    <submittedName>
        <fullName evidence="2">Uncharacterized protein</fullName>
    </submittedName>
</protein>
<keyword evidence="1" id="KW-1133">Transmembrane helix</keyword>
<accession>A0AAD3XQ75</accession>
<dbReference type="AlphaFoldDB" id="A0AAD3XQ75"/>
<reference evidence="2" key="1">
    <citation type="submission" date="2023-05" db="EMBL/GenBank/DDBJ databases">
        <title>Nepenthes gracilis genome sequencing.</title>
        <authorList>
            <person name="Fukushima K."/>
        </authorList>
    </citation>
    <scope>NUCLEOTIDE SEQUENCE</scope>
    <source>
        <strain evidence="2">SING2019-196</strain>
    </source>
</reference>
<dbReference type="Proteomes" id="UP001279734">
    <property type="component" value="Unassembled WGS sequence"/>
</dbReference>
<evidence type="ECO:0000256" key="1">
    <source>
        <dbReference type="SAM" id="Phobius"/>
    </source>
</evidence>
<evidence type="ECO:0000313" key="2">
    <source>
        <dbReference type="EMBL" id="GMH12988.1"/>
    </source>
</evidence>
<keyword evidence="1" id="KW-0472">Membrane</keyword>
<gene>
    <name evidence="2" type="ORF">Nepgr_014829</name>
</gene>
<evidence type="ECO:0000313" key="3">
    <source>
        <dbReference type="Proteomes" id="UP001279734"/>
    </source>
</evidence>
<organism evidence="2 3">
    <name type="scientific">Nepenthes gracilis</name>
    <name type="common">Slender pitcher plant</name>
    <dbReference type="NCBI Taxonomy" id="150966"/>
    <lineage>
        <taxon>Eukaryota</taxon>
        <taxon>Viridiplantae</taxon>
        <taxon>Streptophyta</taxon>
        <taxon>Embryophyta</taxon>
        <taxon>Tracheophyta</taxon>
        <taxon>Spermatophyta</taxon>
        <taxon>Magnoliopsida</taxon>
        <taxon>eudicotyledons</taxon>
        <taxon>Gunneridae</taxon>
        <taxon>Pentapetalae</taxon>
        <taxon>Caryophyllales</taxon>
        <taxon>Nepenthaceae</taxon>
        <taxon>Nepenthes</taxon>
    </lineage>
</organism>
<keyword evidence="3" id="KW-1185">Reference proteome</keyword>
<feature type="transmembrane region" description="Helical" evidence="1">
    <location>
        <begin position="69"/>
        <end position="95"/>
    </location>
</feature>
<name>A0AAD3XQ75_NEPGR</name>
<keyword evidence="1" id="KW-0812">Transmembrane</keyword>
<comment type="caution">
    <text evidence="2">The sequence shown here is derived from an EMBL/GenBank/DDBJ whole genome shotgun (WGS) entry which is preliminary data.</text>
</comment>
<proteinExistence type="predicted"/>
<feature type="transmembrane region" description="Helical" evidence="1">
    <location>
        <begin position="28"/>
        <end position="49"/>
    </location>
</feature>
<sequence length="111" mass="12070">MPCYAHGCSLLLQPFPGVEMGVLRSLKWGFAAVVLMPCVTLLLVQYVVLDYSEVGVESDNAETDDFVPAGARVMLLLKLVDLLLVKVLVATLWLADDLANAFACWLADSVQ</sequence>